<evidence type="ECO:0000256" key="7">
    <source>
        <dbReference type="HAMAP-Rule" id="MF_00017"/>
    </source>
</evidence>
<name>A0A2Z6DW40_HYDTE</name>
<keyword evidence="4 7" id="KW-0862">Zinc</keyword>
<evidence type="ECO:0000256" key="2">
    <source>
        <dbReference type="ARBA" id="ARBA00022763"/>
    </source>
</evidence>
<dbReference type="InterPro" id="IPR023627">
    <property type="entry name" value="Rcmb_RecR"/>
</dbReference>
<evidence type="ECO:0000256" key="6">
    <source>
        <dbReference type="ARBA" id="ARBA00023204"/>
    </source>
</evidence>
<evidence type="ECO:0000313" key="9">
    <source>
        <dbReference type="EMBL" id="BBD76569.1"/>
    </source>
</evidence>
<dbReference type="PROSITE" id="PS50880">
    <property type="entry name" value="TOPRIM"/>
    <property type="match status" value="1"/>
</dbReference>
<keyword evidence="10" id="KW-1185">Reference proteome</keyword>
<dbReference type="PANTHER" id="PTHR30446:SF0">
    <property type="entry name" value="RECOMBINATION PROTEIN RECR"/>
    <property type="match status" value="1"/>
</dbReference>
<evidence type="ECO:0000256" key="3">
    <source>
        <dbReference type="ARBA" id="ARBA00022771"/>
    </source>
</evidence>
<keyword evidence="2 7" id="KW-0227">DNA damage</keyword>
<organism evidence="9 10">
    <name type="scientific">Hydrogenophilus thermoluteolus</name>
    <name type="common">Pseudomonas hydrogenothermophila</name>
    <dbReference type="NCBI Taxonomy" id="297"/>
    <lineage>
        <taxon>Bacteria</taxon>
        <taxon>Pseudomonadati</taxon>
        <taxon>Pseudomonadota</taxon>
        <taxon>Hydrogenophilia</taxon>
        <taxon>Hydrogenophilales</taxon>
        <taxon>Hydrogenophilaceae</taxon>
        <taxon>Hydrogenophilus</taxon>
    </lineage>
</organism>
<keyword evidence="3 7" id="KW-0863">Zinc-finger</keyword>
<dbReference type="Pfam" id="PF21175">
    <property type="entry name" value="RecR_C"/>
    <property type="match status" value="1"/>
</dbReference>
<dbReference type="PANTHER" id="PTHR30446">
    <property type="entry name" value="RECOMBINATION PROTEIN RECR"/>
    <property type="match status" value="1"/>
</dbReference>
<dbReference type="InterPro" id="IPR015967">
    <property type="entry name" value="Rcmb_RecR_Znf"/>
</dbReference>
<comment type="similarity">
    <text evidence="7">Belongs to the RecR family.</text>
</comment>
<evidence type="ECO:0000313" key="10">
    <source>
        <dbReference type="Proteomes" id="UP000262004"/>
    </source>
</evidence>
<keyword evidence="6 7" id="KW-0234">DNA repair</keyword>
<keyword evidence="1 7" id="KW-0479">Metal-binding</keyword>
<accession>A0A2Z6DW40</accession>
<feature type="zinc finger region" description="C4-type" evidence="7">
    <location>
        <begin position="55"/>
        <end position="70"/>
    </location>
</feature>
<comment type="function">
    <text evidence="7">May play a role in DNA repair. It seems to be involved in an RecBC-independent recombinational process of DNA repair. It may act with RecF and RecO.</text>
</comment>
<dbReference type="Pfam" id="PF02132">
    <property type="entry name" value="RecR_ZnF"/>
    <property type="match status" value="1"/>
</dbReference>
<protein>
    <recommendedName>
        <fullName evidence="7">Recombination protein RecR</fullName>
    </recommendedName>
</protein>
<dbReference type="OrthoDB" id="5292281at2"/>
<dbReference type="Gene3D" id="3.40.1360.10">
    <property type="match status" value="1"/>
</dbReference>
<dbReference type="SMART" id="SM00493">
    <property type="entry name" value="TOPRIM"/>
    <property type="match status" value="1"/>
</dbReference>
<keyword evidence="5 7" id="KW-0233">DNA recombination</keyword>
<dbReference type="InterPro" id="IPR006171">
    <property type="entry name" value="TOPRIM_dom"/>
</dbReference>
<dbReference type="GO" id="GO:0006310">
    <property type="term" value="P:DNA recombination"/>
    <property type="evidence" value="ECO:0007669"/>
    <property type="project" value="UniProtKB-UniRule"/>
</dbReference>
<dbReference type="Gene3D" id="6.10.250.240">
    <property type="match status" value="1"/>
</dbReference>
<dbReference type="GO" id="GO:0008270">
    <property type="term" value="F:zinc ion binding"/>
    <property type="evidence" value="ECO:0007669"/>
    <property type="project" value="UniProtKB-KW"/>
</dbReference>
<sequence>MSQALNELIDALKHLPGLGPRSAQRLAHYLLNHDRAAAKRLARALARAAEVLVHCAECNTFSETPVCARCADPARDRSVVCVVETPADLEALDAAHVFQGCYYVLMGRLSPLDGIGPKALGIEKLLARIARPEVQEVVLATNFTAEGEATAQWLAERIAAAVPTCKITRLARGVPVGGELEYADPATIAYAWHDRRALIDQQS</sequence>
<dbReference type="Pfam" id="PF13662">
    <property type="entry name" value="Toprim_4"/>
    <property type="match status" value="1"/>
</dbReference>
<reference evidence="9 10" key="1">
    <citation type="submission" date="2018-04" db="EMBL/GenBank/DDBJ databases">
        <title>Complete genome sequence of Hydrogenophilus thermoluteolus TH-1.</title>
        <authorList>
            <person name="Arai H."/>
        </authorList>
    </citation>
    <scope>NUCLEOTIDE SEQUENCE [LARGE SCALE GENOMIC DNA]</scope>
    <source>
        <strain evidence="9 10">TH-1</strain>
    </source>
</reference>
<dbReference type="HAMAP" id="MF_00017">
    <property type="entry name" value="RecR"/>
    <property type="match status" value="1"/>
</dbReference>
<dbReference type="Pfam" id="PF21176">
    <property type="entry name" value="RecR_HhH"/>
    <property type="match status" value="1"/>
</dbReference>
<dbReference type="CDD" id="cd01025">
    <property type="entry name" value="TOPRIM_recR"/>
    <property type="match status" value="1"/>
</dbReference>
<dbReference type="GO" id="GO:0003677">
    <property type="term" value="F:DNA binding"/>
    <property type="evidence" value="ECO:0007669"/>
    <property type="project" value="UniProtKB-UniRule"/>
</dbReference>
<evidence type="ECO:0000256" key="4">
    <source>
        <dbReference type="ARBA" id="ARBA00022833"/>
    </source>
</evidence>
<dbReference type="RefSeq" id="WP_119334396.1">
    <property type="nucleotide sequence ID" value="NZ_AP018558.1"/>
</dbReference>
<evidence type="ECO:0000256" key="5">
    <source>
        <dbReference type="ARBA" id="ARBA00023172"/>
    </source>
</evidence>
<dbReference type="Proteomes" id="UP000262004">
    <property type="component" value="Chromosome"/>
</dbReference>
<gene>
    <name evidence="7 9" type="primary">recR</name>
    <name evidence="9" type="ORF">HPTL_0301</name>
</gene>
<dbReference type="InterPro" id="IPR000093">
    <property type="entry name" value="DNA_Rcmb_RecR"/>
</dbReference>
<dbReference type="AlphaFoldDB" id="A0A2Z6DW40"/>
<dbReference type="Gene3D" id="1.10.8.420">
    <property type="entry name" value="RecR Domain 1"/>
    <property type="match status" value="1"/>
</dbReference>
<dbReference type="EMBL" id="AP018558">
    <property type="protein sequence ID" value="BBD76569.1"/>
    <property type="molecule type" value="Genomic_DNA"/>
</dbReference>
<feature type="domain" description="Toprim" evidence="8">
    <location>
        <begin position="78"/>
        <end position="175"/>
    </location>
</feature>
<proteinExistence type="inferred from homology"/>
<dbReference type="SUPFAM" id="SSF111304">
    <property type="entry name" value="Recombination protein RecR"/>
    <property type="match status" value="1"/>
</dbReference>
<evidence type="ECO:0000256" key="1">
    <source>
        <dbReference type="ARBA" id="ARBA00022723"/>
    </source>
</evidence>
<dbReference type="KEGG" id="htl:HPTL_0301"/>
<evidence type="ECO:0000259" key="8">
    <source>
        <dbReference type="PROSITE" id="PS50880"/>
    </source>
</evidence>
<dbReference type="NCBIfam" id="TIGR00615">
    <property type="entry name" value="recR"/>
    <property type="match status" value="1"/>
</dbReference>
<dbReference type="InterPro" id="IPR034137">
    <property type="entry name" value="TOPRIM_RecR"/>
</dbReference>
<dbReference type="GO" id="GO:0006281">
    <property type="term" value="P:DNA repair"/>
    <property type="evidence" value="ECO:0007669"/>
    <property type="project" value="UniProtKB-UniRule"/>
</dbReference>